<name>A0A6T7HAL3_9STRA</name>
<feature type="compositionally biased region" description="Polar residues" evidence="1">
    <location>
        <begin position="685"/>
        <end position="694"/>
    </location>
</feature>
<proteinExistence type="predicted"/>
<feature type="region of interest" description="Disordered" evidence="1">
    <location>
        <begin position="1"/>
        <end position="25"/>
    </location>
</feature>
<reference evidence="2" key="1">
    <citation type="submission" date="2021-01" db="EMBL/GenBank/DDBJ databases">
        <authorList>
            <person name="Corre E."/>
            <person name="Pelletier E."/>
            <person name="Niang G."/>
            <person name="Scheremetjew M."/>
            <person name="Finn R."/>
            <person name="Kale V."/>
            <person name="Holt S."/>
            <person name="Cochrane G."/>
            <person name="Meng A."/>
            <person name="Brown T."/>
            <person name="Cohen L."/>
        </authorList>
    </citation>
    <scope>NUCLEOTIDE SEQUENCE</scope>
    <source>
        <strain evidence="2">CCMP2084</strain>
    </source>
</reference>
<dbReference type="AlphaFoldDB" id="A0A6T7HAL3"/>
<feature type="region of interest" description="Disordered" evidence="1">
    <location>
        <begin position="662"/>
        <end position="697"/>
    </location>
</feature>
<dbReference type="SUPFAM" id="SSF48452">
    <property type="entry name" value="TPR-like"/>
    <property type="match status" value="2"/>
</dbReference>
<dbReference type="InterPro" id="IPR011990">
    <property type="entry name" value="TPR-like_helical_dom_sf"/>
</dbReference>
<gene>
    <name evidence="2" type="ORF">ASEP1449_LOCUS7451</name>
    <name evidence="3" type="ORF">ASEP1449_LOCUS7452</name>
</gene>
<dbReference type="EMBL" id="HBHQ01011104">
    <property type="protein sequence ID" value="CAD9815626.1"/>
    <property type="molecule type" value="Transcribed_RNA"/>
</dbReference>
<dbReference type="PANTHER" id="PTHR45588:SF1">
    <property type="entry name" value="WW DOMAIN-CONTAINING PROTEIN"/>
    <property type="match status" value="1"/>
</dbReference>
<evidence type="ECO:0000313" key="3">
    <source>
        <dbReference type="EMBL" id="CAD9815626.1"/>
    </source>
</evidence>
<protein>
    <submittedName>
        <fullName evidence="2">Uncharacterized protein</fullName>
    </submittedName>
</protein>
<dbReference type="EMBL" id="HBHQ01011103">
    <property type="protein sequence ID" value="CAD9815625.1"/>
    <property type="molecule type" value="Transcribed_RNA"/>
</dbReference>
<feature type="region of interest" description="Disordered" evidence="1">
    <location>
        <begin position="51"/>
        <end position="88"/>
    </location>
</feature>
<sequence>MSETPNWYHTLPPDDSERAHFPGGRPFPVLEGPLAIDLGDYQRLAVSNLEDHGPVRSSSSSSSSNSTGTGNTCSTCSGSGSGPPAEKGNKRARAYFDLGLRSMFGYQHEKASKCFLACLTYRPDCALVHGLIALCHSPNYNFKGDAYYESTDHEEHLYLTEINHDLPVDMIAPSLFPSQRVAERHSRLAVQKVEELREQHRKRNRNRKRKTIFSNGAGESVPMDGVEVEMEMEIEAVDDDGDASYYPTMISEIESQIVGAIRLLTCQPGVDPRLAEERVARPYVDAMTKVYMKYPNDAEVAYFFAESLMVLNAWSLYEYPTGKSLSEDVTKLRNGLESALKLHPEHAGLCHMYVHLCEMSSDPAKALPACATLRTKFPDAGHLTHMPTHIDVLVGDYESCVRYNYKAIHADMKVMTTSPDTAGPLSFYFGYIVHNYHMLVYGAILGAMEGKAMETATMLNGYLNERLFMENPDLTAYLESYSALEIHVLVRFGRWHEILKLELPHHPLLMLYRSAMTRYARALAFANLGDIAAAKFEADVFDHLRAEPCTNNRILHNNTVAALLAVDSPMIHGEIAYNSGNHQEAFSLLRQAIVLQDGLNYDEPWGKMQPIRHALGGLLLEQGFIIEAEQVFRDDLRFHPKNPWGLTGLIQCLKSKLTKLRHPVPNHNENGNGGSCCRSKKDSPQRQPFQNGTKASVAETEAEIKHLSYLLSEQQKMEWVDFKVTAACMCCRHGGKVVGNPVQELSTEQDAPSLVT</sequence>
<accession>A0A6T7HAL3</accession>
<evidence type="ECO:0000313" key="2">
    <source>
        <dbReference type="EMBL" id="CAD9815625.1"/>
    </source>
</evidence>
<evidence type="ECO:0000256" key="1">
    <source>
        <dbReference type="SAM" id="MobiDB-lite"/>
    </source>
</evidence>
<dbReference type="Gene3D" id="1.25.40.10">
    <property type="entry name" value="Tetratricopeptide repeat domain"/>
    <property type="match status" value="1"/>
</dbReference>
<feature type="compositionally biased region" description="Low complexity" evidence="1">
    <location>
        <begin position="57"/>
        <end position="78"/>
    </location>
</feature>
<dbReference type="PANTHER" id="PTHR45588">
    <property type="entry name" value="TPR DOMAIN-CONTAINING PROTEIN"/>
    <property type="match status" value="1"/>
</dbReference>
<organism evidence="2">
    <name type="scientific">Attheya septentrionalis</name>
    <dbReference type="NCBI Taxonomy" id="420275"/>
    <lineage>
        <taxon>Eukaryota</taxon>
        <taxon>Sar</taxon>
        <taxon>Stramenopiles</taxon>
        <taxon>Ochrophyta</taxon>
        <taxon>Bacillariophyta</taxon>
        <taxon>Coscinodiscophyceae</taxon>
        <taxon>Chaetocerotophycidae</taxon>
        <taxon>Chaetocerotales</taxon>
        <taxon>Attheyaceae</taxon>
        <taxon>Attheya</taxon>
    </lineage>
</organism>